<keyword evidence="2" id="KW-0808">Transferase</keyword>
<evidence type="ECO:0000313" key="2">
    <source>
        <dbReference type="EMBL" id="GFO28285.1"/>
    </source>
</evidence>
<feature type="compositionally biased region" description="Polar residues" evidence="1">
    <location>
        <begin position="1"/>
        <end position="12"/>
    </location>
</feature>
<dbReference type="EMBL" id="BLXT01006012">
    <property type="protein sequence ID" value="GFO28285.1"/>
    <property type="molecule type" value="Genomic_DNA"/>
</dbReference>
<keyword evidence="3" id="KW-1185">Reference proteome</keyword>
<gene>
    <name evidence="2" type="ORF">PoB_005479000</name>
</gene>
<name>A0AAV4C6D5_9GAST</name>
<reference evidence="2 3" key="1">
    <citation type="journal article" date="2021" name="Elife">
        <title>Chloroplast acquisition without the gene transfer in kleptoplastic sea slugs, Plakobranchus ocellatus.</title>
        <authorList>
            <person name="Maeda T."/>
            <person name="Takahashi S."/>
            <person name="Yoshida T."/>
            <person name="Shimamura S."/>
            <person name="Takaki Y."/>
            <person name="Nagai Y."/>
            <person name="Toyoda A."/>
            <person name="Suzuki Y."/>
            <person name="Arimoto A."/>
            <person name="Ishii H."/>
            <person name="Satoh N."/>
            <person name="Nishiyama T."/>
            <person name="Hasebe M."/>
            <person name="Maruyama T."/>
            <person name="Minagawa J."/>
            <person name="Obokata J."/>
            <person name="Shigenobu S."/>
        </authorList>
    </citation>
    <scope>NUCLEOTIDE SEQUENCE [LARGE SCALE GENOMIC DNA]</scope>
</reference>
<feature type="region of interest" description="Disordered" evidence="1">
    <location>
        <begin position="1"/>
        <end position="46"/>
    </location>
</feature>
<keyword evidence="2" id="KW-0548">Nucleotidyltransferase</keyword>
<evidence type="ECO:0000256" key="1">
    <source>
        <dbReference type="SAM" id="MobiDB-lite"/>
    </source>
</evidence>
<dbReference type="GO" id="GO:0003964">
    <property type="term" value="F:RNA-directed DNA polymerase activity"/>
    <property type="evidence" value="ECO:0007669"/>
    <property type="project" value="UniProtKB-KW"/>
</dbReference>
<feature type="compositionally biased region" description="Polar residues" evidence="1">
    <location>
        <begin position="20"/>
        <end position="33"/>
    </location>
</feature>
<proteinExistence type="predicted"/>
<dbReference type="Proteomes" id="UP000735302">
    <property type="component" value="Unassembled WGS sequence"/>
</dbReference>
<feature type="compositionally biased region" description="Basic and acidic residues" evidence="1">
    <location>
        <begin position="35"/>
        <end position="46"/>
    </location>
</feature>
<keyword evidence="2" id="KW-0695">RNA-directed DNA polymerase</keyword>
<accession>A0AAV4C6D5</accession>
<dbReference type="AlphaFoldDB" id="A0AAV4C6D5"/>
<protein>
    <submittedName>
        <fullName evidence="2">Reverse transcriptase</fullName>
    </submittedName>
</protein>
<comment type="caution">
    <text evidence="2">The sequence shown here is derived from an EMBL/GenBank/DDBJ whole genome shotgun (WGS) entry which is preliminary data.</text>
</comment>
<sequence>MATQNANASQTEMRPEEANESNTCRRTGRSSRTVARFEGEEFSQREKPLEDIEGLIWPSTPGIQFNKSPTLDDVNTVIKRQEVSPSALSSIQKMSKCFRWLQQILRSAWNKLKISEQLTTAEGVIIPKEENSTEINQFQRISLLNVKRKIFSAMISHLTKYLTENGYVSVSVQKRGFPGISGCLEHIAMICEAI</sequence>
<organism evidence="2 3">
    <name type="scientific">Plakobranchus ocellatus</name>
    <dbReference type="NCBI Taxonomy" id="259542"/>
    <lineage>
        <taxon>Eukaryota</taxon>
        <taxon>Metazoa</taxon>
        <taxon>Spiralia</taxon>
        <taxon>Lophotrochozoa</taxon>
        <taxon>Mollusca</taxon>
        <taxon>Gastropoda</taxon>
        <taxon>Heterobranchia</taxon>
        <taxon>Euthyneura</taxon>
        <taxon>Panpulmonata</taxon>
        <taxon>Sacoglossa</taxon>
        <taxon>Placobranchoidea</taxon>
        <taxon>Plakobranchidae</taxon>
        <taxon>Plakobranchus</taxon>
    </lineage>
</organism>
<evidence type="ECO:0000313" key="3">
    <source>
        <dbReference type="Proteomes" id="UP000735302"/>
    </source>
</evidence>